<dbReference type="Gene3D" id="3.30.750.200">
    <property type="match status" value="1"/>
</dbReference>
<comment type="similarity">
    <text evidence="1">Belongs to the anaerobic coproporphyrinogen-III oxidase family. HemW subfamily.</text>
</comment>
<dbReference type="SFLD" id="SFLDF00562">
    <property type="entry name" value="HemN-like__clustered_with_heat"/>
    <property type="match status" value="1"/>
</dbReference>
<dbReference type="CDD" id="cd01335">
    <property type="entry name" value="Radical_SAM"/>
    <property type="match status" value="1"/>
</dbReference>
<keyword evidence="2" id="KW-0479">Metal-binding</keyword>
<dbReference type="SFLD" id="SFLDG01065">
    <property type="entry name" value="anaerobic_coproporphyrinogen-I"/>
    <property type="match status" value="1"/>
</dbReference>
<keyword evidence="2" id="KW-0949">S-adenosyl-L-methionine</keyword>
<organism evidence="4 5">
    <name type="scientific">Syntrophus gentianae</name>
    <dbReference type="NCBI Taxonomy" id="43775"/>
    <lineage>
        <taxon>Bacteria</taxon>
        <taxon>Pseudomonadati</taxon>
        <taxon>Thermodesulfobacteriota</taxon>
        <taxon>Syntrophia</taxon>
        <taxon>Syntrophales</taxon>
        <taxon>Syntrophaceae</taxon>
        <taxon>Syntrophus</taxon>
    </lineage>
</organism>
<dbReference type="Pfam" id="PF04055">
    <property type="entry name" value="Radical_SAM"/>
    <property type="match status" value="1"/>
</dbReference>
<dbReference type="SUPFAM" id="SSF102114">
    <property type="entry name" value="Radical SAM enzymes"/>
    <property type="match status" value="1"/>
</dbReference>
<feature type="domain" description="Radical SAM core" evidence="3">
    <location>
        <begin position="25"/>
        <end position="261"/>
    </location>
</feature>
<name>A0A1H7XDU6_9BACT</name>
<keyword evidence="2" id="KW-0143">Chaperone</keyword>
<dbReference type="SMART" id="SM00729">
    <property type="entry name" value="Elp3"/>
    <property type="match status" value="1"/>
</dbReference>
<dbReference type="Proteomes" id="UP000198744">
    <property type="component" value="Unassembled WGS sequence"/>
</dbReference>
<dbReference type="Pfam" id="PF06969">
    <property type="entry name" value="HemN_C"/>
    <property type="match status" value="1"/>
</dbReference>
<dbReference type="InterPro" id="IPR007197">
    <property type="entry name" value="rSAM"/>
</dbReference>
<sequence length="400" mass="45197">MQIFPKEEIIPGGQENSRAEFLAACPEGKRPGLYLHIPFCGSKCRYCNFFSVTGKQKIPAFLTSLYQEVLLQRRVFDSFDTLYIGGGTPSILTPLQLADLLSHLRQNFEFTEDAEVTLEVNPADIDVSFLEQIRLLGINRLNIGSQSFEDKILDFLGRRHSSNQALQAIMAARQAGFDNFGIDLIYGIPGQNRHSWKMTLEQVLSLKIPHLSCYQLTVEPDTPLGKACAQGLFKMPDNDELFEFFMETSEFLEDAGYCHYEVSNFALGACRISRHNSKYWQHIPYLGLGPAAHSFDGKKRWENVRSLDSYLLRLSRGERPVENCEILTEDELQLETLFLGFRTKAGIDLKSFSEKFGFDLWTKKKHALEPLLAAGHLKITAGRLQPTRTGMALADSLALL</sequence>
<dbReference type="PROSITE" id="PS51918">
    <property type="entry name" value="RADICAL_SAM"/>
    <property type="match status" value="1"/>
</dbReference>
<comment type="function">
    <text evidence="2">Probably acts as a heme chaperone, transferring heme to an unknown acceptor. Binds one molecule of heme per monomer, possibly covalently. Binds 1 [4Fe-4S] cluster. The cluster is coordinated with 3 cysteines and an exchangeable S-adenosyl-L-methionine.</text>
</comment>
<dbReference type="PANTHER" id="PTHR13932:SF5">
    <property type="entry name" value="RADICAL S-ADENOSYL METHIONINE DOMAIN-CONTAINING PROTEIN 1, MITOCHONDRIAL"/>
    <property type="match status" value="1"/>
</dbReference>
<dbReference type="InterPro" id="IPR004559">
    <property type="entry name" value="HemW-like"/>
</dbReference>
<dbReference type="InterPro" id="IPR034505">
    <property type="entry name" value="Coproporphyrinogen-III_oxidase"/>
</dbReference>
<keyword evidence="2" id="KW-0004">4Fe-4S</keyword>
<dbReference type="InterPro" id="IPR058240">
    <property type="entry name" value="rSAM_sf"/>
</dbReference>
<keyword evidence="2" id="KW-0963">Cytoplasm</keyword>
<dbReference type="SFLD" id="SFLDG01082">
    <property type="entry name" value="B12-binding_domain_containing"/>
    <property type="match status" value="1"/>
</dbReference>
<dbReference type="InterPro" id="IPR006638">
    <property type="entry name" value="Elp3/MiaA/NifB-like_rSAM"/>
</dbReference>
<reference evidence="4 5" key="1">
    <citation type="submission" date="2016-10" db="EMBL/GenBank/DDBJ databases">
        <authorList>
            <person name="de Groot N.N."/>
        </authorList>
    </citation>
    <scope>NUCLEOTIDE SEQUENCE [LARGE SCALE GENOMIC DNA]</scope>
    <source>
        <strain evidence="4 5">DSM 8423</strain>
    </source>
</reference>
<keyword evidence="2" id="KW-0411">Iron-sulfur</keyword>
<evidence type="ECO:0000313" key="5">
    <source>
        <dbReference type="Proteomes" id="UP000198744"/>
    </source>
</evidence>
<dbReference type="GO" id="GO:0046872">
    <property type="term" value="F:metal ion binding"/>
    <property type="evidence" value="ECO:0007669"/>
    <property type="project" value="UniProtKB-UniRule"/>
</dbReference>
<dbReference type="STRING" id="43775.SAMN04489760_11065"/>
<keyword evidence="2" id="KW-0349">Heme</keyword>
<accession>A0A1H7XDU6</accession>
<dbReference type="PANTHER" id="PTHR13932">
    <property type="entry name" value="COPROPORPHYRINIGEN III OXIDASE"/>
    <property type="match status" value="1"/>
</dbReference>
<dbReference type="SFLD" id="SFLDS00029">
    <property type="entry name" value="Radical_SAM"/>
    <property type="match status" value="1"/>
</dbReference>
<evidence type="ECO:0000259" key="3">
    <source>
        <dbReference type="PROSITE" id="PS51918"/>
    </source>
</evidence>
<keyword evidence="2" id="KW-0408">Iron</keyword>
<protein>
    <recommendedName>
        <fullName evidence="2">Heme chaperone HemW</fullName>
    </recommendedName>
</protein>
<dbReference type="AlphaFoldDB" id="A0A1H7XDU6"/>
<comment type="subcellular location">
    <subcellularLocation>
        <location evidence="2">Cytoplasm</location>
    </subcellularLocation>
</comment>
<dbReference type="EMBL" id="FOBS01000010">
    <property type="protein sequence ID" value="SEM31986.1"/>
    <property type="molecule type" value="Genomic_DNA"/>
</dbReference>
<dbReference type="GO" id="GO:0051539">
    <property type="term" value="F:4 iron, 4 sulfur cluster binding"/>
    <property type="evidence" value="ECO:0007669"/>
    <property type="project" value="UniProtKB-UniRule"/>
</dbReference>
<evidence type="ECO:0000256" key="1">
    <source>
        <dbReference type="ARBA" id="ARBA00006100"/>
    </source>
</evidence>
<dbReference type="SFLD" id="SFLDF00288">
    <property type="entry name" value="HemN-like__clustered_with_nucl"/>
    <property type="match status" value="1"/>
</dbReference>
<keyword evidence="5" id="KW-1185">Reference proteome</keyword>
<dbReference type="GO" id="GO:0004109">
    <property type="term" value="F:coproporphyrinogen oxidase activity"/>
    <property type="evidence" value="ECO:0007669"/>
    <property type="project" value="InterPro"/>
</dbReference>
<dbReference type="NCBIfam" id="TIGR00539">
    <property type="entry name" value="hemN_rel"/>
    <property type="match status" value="1"/>
</dbReference>
<evidence type="ECO:0000313" key="4">
    <source>
        <dbReference type="EMBL" id="SEM31986.1"/>
    </source>
</evidence>
<dbReference type="InterPro" id="IPR010723">
    <property type="entry name" value="HemN_C"/>
</dbReference>
<dbReference type="GO" id="GO:0006779">
    <property type="term" value="P:porphyrin-containing compound biosynthetic process"/>
    <property type="evidence" value="ECO:0007669"/>
    <property type="project" value="InterPro"/>
</dbReference>
<gene>
    <name evidence="4" type="ORF">SAMN04489760_11065</name>
</gene>
<dbReference type="GO" id="GO:0005737">
    <property type="term" value="C:cytoplasm"/>
    <property type="evidence" value="ECO:0007669"/>
    <property type="project" value="UniProtKB-SubCell"/>
</dbReference>
<proteinExistence type="inferred from homology"/>
<evidence type="ECO:0000256" key="2">
    <source>
        <dbReference type="RuleBase" id="RU364116"/>
    </source>
</evidence>